<dbReference type="Proteomes" id="UP000053555">
    <property type="component" value="Unassembled WGS sequence"/>
</dbReference>
<dbReference type="Gramene" id="XM_028333448.1">
    <property type="protein sequence ID" value="XP_028189249.1"/>
    <property type="gene ID" value="LOC114375618"/>
</dbReference>
<feature type="signal peptide" evidence="1">
    <location>
        <begin position="1"/>
        <end position="24"/>
    </location>
</feature>
<reference evidence="2" key="1">
    <citation type="submission" date="2014-07" db="EMBL/GenBank/DDBJ databases">
        <title>Identification of a novel salt tolerance gene in wild soybean by whole-genome sequencing.</title>
        <authorList>
            <person name="Lam H.-M."/>
            <person name="Qi X."/>
            <person name="Li M.-W."/>
            <person name="Liu X."/>
            <person name="Xie M."/>
            <person name="Ni M."/>
            <person name="Xu X."/>
        </authorList>
    </citation>
    <scope>NUCLEOTIDE SEQUENCE [LARGE SCALE GENOMIC DNA]</scope>
    <source>
        <tissue evidence="2">Root</tissue>
    </source>
</reference>
<dbReference type="AlphaFoldDB" id="A0A0B2REC7"/>
<keyword evidence="1" id="KW-0732">Signal</keyword>
<reference evidence="3 4" key="2">
    <citation type="submission" date="2018-09" db="EMBL/GenBank/DDBJ databases">
        <title>A high-quality reference genome of wild soybean provides a powerful tool to mine soybean genomes.</title>
        <authorList>
            <person name="Xie M."/>
            <person name="Chung C.Y.L."/>
            <person name="Li M.-W."/>
            <person name="Wong F.-L."/>
            <person name="Chan T.-F."/>
            <person name="Lam H.-M."/>
        </authorList>
    </citation>
    <scope>NUCLEOTIDE SEQUENCE [LARGE SCALE GENOMIC DNA]</scope>
    <source>
        <strain evidence="4">cv. W05</strain>
        <tissue evidence="3">Hypocotyl of etiolated seedlings</tissue>
    </source>
</reference>
<organism evidence="2">
    <name type="scientific">Glycine soja</name>
    <name type="common">Wild soybean</name>
    <dbReference type="NCBI Taxonomy" id="3848"/>
    <lineage>
        <taxon>Eukaryota</taxon>
        <taxon>Viridiplantae</taxon>
        <taxon>Streptophyta</taxon>
        <taxon>Embryophyta</taxon>
        <taxon>Tracheophyta</taxon>
        <taxon>Spermatophyta</taxon>
        <taxon>Magnoliopsida</taxon>
        <taxon>eudicotyledons</taxon>
        <taxon>Gunneridae</taxon>
        <taxon>Pentapetalae</taxon>
        <taxon>rosids</taxon>
        <taxon>fabids</taxon>
        <taxon>Fabales</taxon>
        <taxon>Fabaceae</taxon>
        <taxon>Papilionoideae</taxon>
        <taxon>50 kb inversion clade</taxon>
        <taxon>NPAAA clade</taxon>
        <taxon>indigoferoid/millettioid clade</taxon>
        <taxon>Phaseoleae</taxon>
        <taxon>Glycine</taxon>
        <taxon>Glycine subgen. Soja</taxon>
    </lineage>
</organism>
<name>A0A0B2REC7_GLYSO</name>
<evidence type="ECO:0000256" key="1">
    <source>
        <dbReference type="SAM" id="SignalP"/>
    </source>
</evidence>
<dbReference type="EMBL" id="QZWG01000011">
    <property type="protein sequence ID" value="RZB83788.1"/>
    <property type="molecule type" value="Genomic_DNA"/>
</dbReference>
<evidence type="ECO:0000313" key="3">
    <source>
        <dbReference type="EMBL" id="RZB83788.1"/>
    </source>
</evidence>
<dbReference type="Pfam" id="PF01190">
    <property type="entry name" value="Pollen_Ole_e_1"/>
    <property type="match status" value="1"/>
</dbReference>
<dbReference type="EMBL" id="KN649941">
    <property type="protein sequence ID" value="KHN32866.1"/>
    <property type="molecule type" value="Genomic_DNA"/>
</dbReference>
<keyword evidence="4" id="KW-1185">Reference proteome</keyword>
<protein>
    <recommendedName>
        <fullName evidence="5">Pollen Ole e 1 allergen and extensin family protein</fullName>
    </recommendedName>
</protein>
<gene>
    <name evidence="3" type="ORF">D0Y65_032344</name>
    <name evidence="2" type="ORF">glysoja_038795</name>
</gene>
<accession>A0A0B2REC7</accession>
<evidence type="ECO:0008006" key="5">
    <source>
        <dbReference type="Google" id="ProtNLM"/>
    </source>
</evidence>
<feature type="chain" id="PRO_5040562905" description="Pollen Ole e 1 allergen and extensin family protein" evidence="1">
    <location>
        <begin position="25"/>
        <end position="174"/>
    </location>
</feature>
<proteinExistence type="predicted"/>
<evidence type="ECO:0000313" key="2">
    <source>
        <dbReference type="EMBL" id="KHN32866.1"/>
    </source>
</evidence>
<sequence>MAFSQVITTLLFALAIARISPSACQTVEGKVSCTDCADNYDFSGIKVSVKCEGVKNLAMATTEDKGFFQVDLPSDQTKPPSVNCFTKLLGGPNTNLYASKKNLVSQIVKGKEKNTYTISTPLSFFTSCPQNTECKAANYNQFGSSKTFDLPLPREWGLAPSSFYVPFFPIIGIP</sequence>
<dbReference type="Proteomes" id="UP000289340">
    <property type="component" value="Chromosome 11"/>
</dbReference>
<evidence type="ECO:0000313" key="4">
    <source>
        <dbReference type="Proteomes" id="UP000289340"/>
    </source>
</evidence>
<dbReference type="SMR" id="A0A0B2REC7"/>